<gene>
    <name evidence="1" type="ORF">UFOPK3772_00045</name>
</gene>
<dbReference type="SUPFAM" id="SSF102198">
    <property type="entry name" value="Putative cyclase"/>
    <property type="match status" value="1"/>
</dbReference>
<proteinExistence type="predicted"/>
<evidence type="ECO:0000313" key="1">
    <source>
        <dbReference type="EMBL" id="CAB4927469.1"/>
    </source>
</evidence>
<reference evidence="1" key="1">
    <citation type="submission" date="2020-05" db="EMBL/GenBank/DDBJ databases">
        <authorList>
            <person name="Chiriac C."/>
            <person name="Salcher M."/>
            <person name="Ghai R."/>
            <person name="Kavagutti S V."/>
        </authorList>
    </citation>
    <scope>NUCLEOTIDE SEQUENCE</scope>
</reference>
<dbReference type="Gene3D" id="3.50.30.50">
    <property type="entry name" value="Putative cyclase"/>
    <property type="match status" value="1"/>
</dbReference>
<name>A0A6J7I9N8_9ZZZZ</name>
<dbReference type="Pfam" id="PF04199">
    <property type="entry name" value="Cyclase"/>
    <property type="match status" value="1"/>
</dbReference>
<dbReference type="InterPro" id="IPR037175">
    <property type="entry name" value="KFase_sf"/>
</dbReference>
<dbReference type="PANTHER" id="PTHR34861">
    <property type="match status" value="1"/>
</dbReference>
<organism evidence="1">
    <name type="scientific">freshwater metagenome</name>
    <dbReference type="NCBI Taxonomy" id="449393"/>
    <lineage>
        <taxon>unclassified sequences</taxon>
        <taxon>metagenomes</taxon>
        <taxon>ecological metagenomes</taxon>
    </lineage>
</organism>
<dbReference type="PANTHER" id="PTHR34861:SF11">
    <property type="entry name" value="CYCLASE"/>
    <property type="match status" value="1"/>
</dbReference>
<dbReference type="EMBL" id="CAFBNE010000001">
    <property type="protein sequence ID" value="CAB4927469.1"/>
    <property type="molecule type" value="Genomic_DNA"/>
</dbReference>
<dbReference type="InterPro" id="IPR007325">
    <property type="entry name" value="KFase/CYL"/>
</dbReference>
<dbReference type="GO" id="GO:0004061">
    <property type="term" value="F:arylformamidase activity"/>
    <property type="evidence" value="ECO:0007669"/>
    <property type="project" value="InterPro"/>
</dbReference>
<dbReference type="GO" id="GO:0019441">
    <property type="term" value="P:L-tryptophan catabolic process to kynurenine"/>
    <property type="evidence" value="ECO:0007669"/>
    <property type="project" value="InterPro"/>
</dbReference>
<accession>A0A6J7I9N8</accession>
<sequence>MTTRYDDLPVDEVLGMPHSWGLLDPNLGTLSRITQDAIVASAATVTLGQAIPLNLSLGEIQPPLFGREQWRHSVHATGRNEFEDVLDSYNPQCSSQWDGFRHVRARERGFYGGITDLKSAGDALSIEHLAQRGIVGRGVLLDVARWAQGQGRPLDPFAGQPIEAETLLEVAVTQGVTFRSGDILCIRTGWVAGYRGLTVAERGSSDLSARFIGLRANDDMARFLWDSGSAAVTIDNPGFECVPARPEDGFLHRKLLPMLGFVIGELLDFELLATACAAIDRYEFQFVAVPLSIPGGLSSPANAIAVL</sequence>
<protein>
    <submittedName>
        <fullName evidence="1">Unannotated protein</fullName>
    </submittedName>
</protein>
<dbReference type="AlphaFoldDB" id="A0A6J7I9N8"/>